<dbReference type="PANTHER" id="PTHR33133">
    <property type="entry name" value="OS08G0107100 PROTEIN-RELATED"/>
    <property type="match status" value="1"/>
</dbReference>
<gene>
    <name evidence="2" type="ORF">BLA24_19115</name>
</gene>
<reference evidence="2 3" key="1">
    <citation type="journal article" date="2017" name="Biochemistry">
        <title>Identification of the Biosynthetic Pathway for the Antibiotic Bicyclomycin.</title>
        <authorList>
            <person name="Patteson J."/>
            <person name="Cai W."/>
            <person name="Johnson R.A."/>
            <person name="Santa Maria K."/>
            <person name="Li B."/>
        </authorList>
    </citation>
    <scope>NUCLEOTIDE SEQUENCE [LARGE SCALE GENOMIC DNA]</scope>
    <source>
        <strain evidence="2 3">ATCC 21532</strain>
    </source>
</reference>
<protein>
    <recommendedName>
        <fullName evidence="4">Glycerophosphoryl diester phosphodiesterase membrane domain-containing protein</fullName>
    </recommendedName>
</protein>
<name>A0A2G1XGS5_STRCJ</name>
<keyword evidence="1" id="KW-0812">Transmembrane</keyword>
<evidence type="ECO:0000256" key="1">
    <source>
        <dbReference type="SAM" id="Phobius"/>
    </source>
</evidence>
<evidence type="ECO:0000313" key="3">
    <source>
        <dbReference type="Proteomes" id="UP000222531"/>
    </source>
</evidence>
<feature type="transmembrane region" description="Helical" evidence="1">
    <location>
        <begin position="86"/>
        <end position="108"/>
    </location>
</feature>
<dbReference type="Proteomes" id="UP000222531">
    <property type="component" value="Unassembled WGS sequence"/>
</dbReference>
<feature type="transmembrane region" description="Helical" evidence="1">
    <location>
        <begin position="161"/>
        <end position="182"/>
    </location>
</feature>
<keyword evidence="1" id="KW-1133">Transmembrane helix</keyword>
<dbReference type="OrthoDB" id="121140at2"/>
<keyword evidence="3" id="KW-1185">Reference proteome</keyword>
<organism evidence="2 3">
    <name type="scientific">Streptomyces cinnamoneus</name>
    <name type="common">Streptoverticillium cinnamoneum</name>
    <dbReference type="NCBI Taxonomy" id="53446"/>
    <lineage>
        <taxon>Bacteria</taxon>
        <taxon>Bacillati</taxon>
        <taxon>Actinomycetota</taxon>
        <taxon>Actinomycetes</taxon>
        <taxon>Kitasatosporales</taxon>
        <taxon>Streptomycetaceae</taxon>
        <taxon>Streptomyces</taxon>
        <taxon>Streptomyces cinnamoneus group</taxon>
    </lineage>
</organism>
<feature type="transmembrane region" description="Helical" evidence="1">
    <location>
        <begin position="129"/>
        <end position="155"/>
    </location>
</feature>
<sequence>MIPLRPLAVGEIIEGSVSTLRRHWRTALGVSLAVAVGTQAVATVVERFRPRGSSALTTPEELADATPREVLHALGESLTEIATTSVIGLIGSIVASAMLTVVVSRAVLGRPVTARDAWANARPRLPAMAGLFCVIPLLIVGAFAVGTAPGLVLVAAGAEQAGLSLTLLGGMAGLVGSVWLWIRYSLAAPALMLERQGVMASLRRSEKLVRGSWGRIFGIQILAGLLVFLVATIVALPTSPIEFMITGEAGSDDPSSWTNLIFTGVAATISSMIALPITSGMTALLYMDQRIRRESLDIELTRAASVGEGQ</sequence>
<keyword evidence="1" id="KW-0472">Membrane</keyword>
<dbReference type="AlphaFoldDB" id="A0A2G1XGS5"/>
<accession>A0A2G1XGS5</accession>
<feature type="transmembrane region" description="Helical" evidence="1">
    <location>
        <begin position="257"/>
        <end position="286"/>
    </location>
</feature>
<evidence type="ECO:0008006" key="4">
    <source>
        <dbReference type="Google" id="ProtNLM"/>
    </source>
</evidence>
<feature type="transmembrane region" description="Helical" evidence="1">
    <location>
        <begin position="213"/>
        <end position="237"/>
    </location>
</feature>
<proteinExistence type="predicted"/>
<dbReference type="PANTHER" id="PTHR33133:SF1">
    <property type="entry name" value="EXPRESSED PROTEIN-RELATED"/>
    <property type="match status" value="1"/>
</dbReference>
<dbReference type="EMBL" id="NHZO01000149">
    <property type="protein sequence ID" value="PHQ50440.1"/>
    <property type="molecule type" value="Genomic_DNA"/>
</dbReference>
<evidence type="ECO:0000313" key="2">
    <source>
        <dbReference type="EMBL" id="PHQ50440.1"/>
    </source>
</evidence>
<comment type="caution">
    <text evidence="2">The sequence shown here is derived from an EMBL/GenBank/DDBJ whole genome shotgun (WGS) entry which is preliminary data.</text>
</comment>